<dbReference type="Gene3D" id="3.40.190.10">
    <property type="entry name" value="Periplasmic binding protein-like II"/>
    <property type="match status" value="1"/>
</dbReference>
<name>A0A9Q4C925_9CORY</name>
<dbReference type="InterPro" id="IPR039424">
    <property type="entry name" value="SBP_5"/>
</dbReference>
<dbReference type="PIRSF" id="PIRSF002741">
    <property type="entry name" value="MppA"/>
    <property type="match status" value="1"/>
</dbReference>
<feature type="domain" description="Solute-binding protein family 5" evidence="5">
    <location>
        <begin position="95"/>
        <end position="442"/>
    </location>
</feature>
<accession>A0A9Q4C925</accession>
<dbReference type="GO" id="GO:0043190">
    <property type="term" value="C:ATP-binding cassette (ABC) transporter complex"/>
    <property type="evidence" value="ECO:0007669"/>
    <property type="project" value="InterPro"/>
</dbReference>
<dbReference type="Gene3D" id="3.10.105.10">
    <property type="entry name" value="Dipeptide-binding Protein, Domain 3"/>
    <property type="match status" value="1"/>
</dbReference>
<sequence length="527" mass="56965">MRAPTSQRTLARMAGLAAIAALGLTACGGGTTTKDEPAAAGDSSSESSSGASIITAAVGYDTDNYDPGTTTSALALAANWHTMEGLTELDPATREVYPALAAELPTKVDDTTYEVTLRDGAKFSDGTDVTPADVVAAFNRTMDGFYAPMLSFIDSVEANGDNGVTIKTKYPFSLVNERISLVKVVPEGQTDDELKSAPIGTGPYKMTEAIKSKHVKFAKNENYNGDRPAGADEMRWDILVDDTARVTAMSEGSVVAMENVPSVSKSLLEGKAEMEAKQGFNLPFVMFNTQKAPFNDPKVRQAVLYGINADELIENTLDGSAEAATSFLPESHPNYHEASEVYTYDPEKSKELLKEAGVEDLHFVLNTTDHGWIANMAPLIQQQLAGAGITVDTIDTQASGAMYSNVTDVDDPQFDVVLAPGDPSVFGNDPDLLMNWWYGDNAWTQKRSGWKGSDGYNKLHELMDKAVRATGDEQQDLWNQSYDVIAEEVPIYPLFHRSVTSAWNNDEVEGFQPIALTGISFLDVEAK</sequence>
<dbReference type="InterPro" id="IPR023765">
    <property type="entry name" value="SBP_5_CS"/>
</dbReference>
<dbReference type="Proteomes" id="UP001081709">
    <property type="component" value="Unassembled WGS sequence"/>
</dbReference>
<dbReference type="InterPro" id="IPR030678">
    <property type="entry name" value="Peptide/Ni-bd"/>
</dbReference>
<reference evidence="7" key="1">
    <citation type="submission" date="2022-11" db="EMBL/GenBank/DDBJ databases">
        <title>Corynebacterium sp. isolated from Penguins.</title>
        <authorList>
            <person name="Sedlar K."/>
            <person name="Svec P."/>
        </authorList>
    </citation>
    <scope>NUCLEOTIDE SEQUENCE</scope>
    <source>
        <strain evidence="6">P7003</strain>
        <strain evidence="7">P7374</strain>
    </source>
</reference>
<comment type="subcellular location">
    <subcellularLocation>
        <location evidence="1">Cell membrane</location>
        <topology evidence="1">Lipid-anchor</topology>
    </subcellularLocation>
</comment>
<dbReference type="AlphaFoldDB" id="A0A9Q4C925"/>
<dbReference type="Proteomes" id="UP001071478">
    <property type="component" value="Unassembled WGS sequence"/>
</dbReference>
<dbReference type="PROSITE" id="PS51257">
    <property type="entry name" value="PROKAR_LIPOPROTEIN"/>
    <property type="match status" value="1"/>
</dbReference>
<dbReference type="Gene3D" id="3.90.76.10">
    <property type="entry name" value="Dipeptide-binding Protein, Domain 1"/>
    <property type="match status" value="1"/>
</dbReference>
<evidence type="ECO:0000313" key="6">
    <source>
        <dbReference type="EMBL" id="MCX7445217.1"/>
    </source>
</evidence>
<feature type="signal peptide" evidence="4">
    <location>
        <begin position="1"/>
        <end position="28"/>
    </location>
</feature>
<protein>
    <submittedName>
        <fullName evidence="7">ABC transporter substrate-binding protein</fullName>
    </submittedName>
</protein>
<dbReference type="GO" id="GO:1904680">
    <property type="term" value="F:peptide transmembrane transporter activity"/>
    <property type="evidence" value="ECO:0007669"/>
    <property type="project" value="TreeGrafter"/>
</dbReference>
<evidence type="ECO:0000259" key="5">
    <source>
        <dbReference type="Pfam" id="PF00496"/>
    </source>
</evidence>
<evidence type="ECO:0000313" key="9">
    <source>
        <dbReference type="Proteomes" id="UP001081709"/>
    </source>
</evidence>
<dbReference type="SUPFAM" id="SSF53850">
    <property type="entry name" value="Periplasmic binding protein-like II"/>
    <property type="match status" value="1"/>
</dbReference>
<organism evidence="7 8">
    <name type="scientific">Corynebacterium pygosceleis</name>
    <dbReference type="NCBI Taxonomy" id="2800406"/>
    <lineage>
        <taxon>Bacteria</taxon>
        <taxon>Bacillati</taxon>
        <taxon>Actinomycetota</taxon>
        <taxon>Actinomycetes</taxon>
        <taxon>Mycobacteriales</taxon>
        <taxon>Corynebacteriaceae</taxon>
        <taxon>Corynebacterium</taxon>
    </lineage>
</organism>
<dbReference type="EMBL" id="JAPMKV010000004">
    <property type="protein sequence ID" value="MCX7445217.1"/>
    <property type="molecule type" value="Genomic_DNA"/>
</dbReference>
<dbReference type="RefSeq" id="WP_234039189.1">
    <property type="nucleotide sequence ID" value="NZ_JAENIQ020000001.1"/>
</dbReference>
<dbReference type="Pfam" id="PF00496">
    <property type="entry name" value="SBP_bac_5"/>
    <property type="match status" value="1"/>
</dbReference>
<dbReference type="GO" id="GO:0042597">
    <property type="term" value="C:periplasmic space"/>
    <property type="evidence" value="ECO:0007669"/>
    <property type="project" value="UniProtKB-ARBA"/>
</dbReference>
<comment type="caution">
    <text evidence="7">The sequence shown here is derived from an EMBL/GenBank/DDBJ whole genome shotgun (WGS) entry which is preliminary data.</text>
</comment>
<evidence type="ECO:0000256" key="2">
    <source>
        <dbReference type="ARBA" id="ARBA00005695"/>
    </source>
</evidence>
<keyword evidence="3 4" id="KW-0732">Signal</keyword>
<dbReference type="GO" id="GO:0015833">
    <property type="term" value="P:peptide transport"/>
    <property type="evidence" value="ECO:0007669"/>
    <property type="project" value="TreeGrafter"/>
</dbReference>
<dbReference type="CDD" id="cd00995">
    <property type="entry name" value="PBP2_NikA_DppA_OppA_like"/>
    <property type="match status" value="1"/>
</dbReference>
<keyword evidence="9" id="KW-1185">Reference proteome</keyword>
<evidence type="ECO:0000256" key="1">
    <source>
        <dbReference type="ARBA" id="ARBA00004193"/>
    </source>
</evidence>
<evidence type="ECO:0000256" key="3">
    <source>
        <dbReference type="ARBA" id="ARBA00022729"/>
    </source>
</evidence>
<gene>
    <name evidence="6" type="ORF">OS125_08150</name>
    <name evidence="7" type="ORF">OS129_05650</name>
</gene>
<feature type="chain" id="PRO_5040242099" evidence="4">
    <location>
        <begin position="29"/>
        <end position="527"/>
    </location>
</feature>
<dbReference type="InterPro" id="IPR000914">
    <property type="entry name" value="SBP_5_dom"/>
</dbReference>
<dbReference type="EMBL" id="JAPMKU010000002">
    <property type="protein sequence ID" value="MCX7468358.1"/>
    <property type="molecule type" value="Genomic_DNA"/>
</dbReference>
<evidence type="ECO:0000256" key="4">
    <source>
        <dbReference type="SAM" id="SignalP"/>
    </source>
</evidence>
<evidence type="ECO:0000313" key="8">
    <source>
        <dbReference type="Proteomes" id="UP001071478"/>
    </source>
</evidence>
<evidence type="ECO:0000313" key="7">
    <source>
        <dbReference type="EMBL" id="MCX7468358.1"/>
    </source>
</evidence>
<comment type="similarity">
    <text evidence="2">Belongs to the bacterial solute-binding protein 5 family.</text>
</comment>
<proteinExistence type="inferred from homology"/>
<dbReference type="PANTHER" id="PTHR30290">
    <property type="entry name" value="PERIPLASMIC BINDING COMPONENT OF ABC TRANSPORTER"/>
    <property type="match status" value="1"/>
</dbReference>
<dbReference type="PROSITE" id="PS01040">
    <property type="entry name" value="SBP_BACTERIAL_5"/>
    <property type="match status" value="1"/>
</dbReference>